<name>K7LLM3_SOYBN</name>
<dbReference type="HOGENOM" id="CLU_2417543_0_0_1"/>
<dbReference type="PANTHER" id="PTHR34023:SF5">
    <property type="entry name" value="RNASE H TYPE-1 DOMAIN-CONTAINING PROTEIN"/>
    <property type="match status" value="1"/>
</dbReference>
<reference evidence="2" key="2">
    <citation type="submission" date="2018-02" db="UniProtKB">
        <authorList>
            <consortium name="EnsemblPlants"/>
        </authorList>
    </citation>
    <scope>IDENTIFICATION</scope>
    <source>
        <strain evidence="2">Williams 82</strain>
    </source>
</reference>
<evidence type="ECO:0000313" key="3">
    <source>
        <dbReference type="Proteomes" id="UP000008827"/>
    </source>
</evidence>
<proteinExistence type="predicted"/>
<evidence type="ECO:0000313" key="2">
    <source>
        <dbReference type="EnsemblPlants" id="KRH35830"/>
    </source>
</evidence>
<dbReference type="PANTHER" id="PTHR34023">
    <property type="entry name" value="RNASE H DOMAIN-CONTAINING PROTEIN"/>
    <property type="match status" value="1"/>
</dbReference>
<dbReference type="InterPro" id="IPR012337">
    <property type="entry name" value="RNaseH-like_sf"/>
</dbReference>
<reference evidence="1 2" key="1">
    <citation type="journal article" date="2010" name="Nature">
        <title>Genome sequence of the palaeopolyploid soybean.</title>
        <authorList>
            <person name="Schmutz J."/>
            <person name="Cannon S.B."/>
            <person name="Schlueter J."/>
            <person name="Ma J."/>
            <person name="Mitros T."/>
            <person name="Nelson W."/>
            <person name="Hyten D.L."/>
            <person name="Song Q."/>
            <person name="Thelen J.J."/>
            <person name="Cheng J."/>
            <person name="Xu D."/>
            <person name="Hellsten U."/>
            <person name="May G.D."/>
            <person name="Yu Y."/>
            <person name="Sakurai T."/>
            <person name="Umezawa T."/>
            <person name="Bhattacharyya M.K."/>
            <person name="Sandhu D."/>
            <person name="Valliyodan B."/>
            <person name="Lindquist E."/>
            <person name="Peto M."/>
            <person name="Grant D."/>
            <person name="Shu S."/>
            <person name="Goodstein D."/>
            <person name="Barry K."/>
            <person name="Futrell-Griggs M."/>
            <person name="Abernathy B."/>
            <person name="Du J."/>
            <person name="Tian Z."/>
            <person name="Zhu L."/>
            <person name="Gill N."/>
            <person name="Joshi T."/>
            <person name="Libault M."/>
            <person name="Sethuraman A."/>
            <person name="Zhang X.-C."/>
            <person name="Shinozaki K."/>
            <person name="Nguyen H.T."/>
            <person name="Wing R.A."/>
            <person name="Cregan P."/>
            <person name="Specht J."/>
            <person name="Grimwood J."/>
            <person name="Rokhsar D."/>
            <person name="Stacey G."/>
            <person name="Shoemaker R.C."/>
            <person name="Jackson S.A."/>
        </authorList>
    </citation>
    <scope>NUCLEOTIDE SEQUENCE [LARGE SCALE GENOMIC DNA]</scope>
    <source>
        <strain evidence="2">cv. Williams 82</strain>
        <tissue evidence="1">Callus</tissue>
    </source>
</reference>
<dbReference type="Proteomes" id="UP000008827">
    <property type="component" value="Chromosome 10"/>
</dbReference>
<sequence length="92" mass="10350">MISDSTYAISIIRSTNMFHPSAVIIKRIQALLCLSRTVHVRHTLHQGNAWADFLAKKSASQEKQFLTWNDPTSEDISTVLMADVMGVAFTRE</sequence>
<dbReference type="SUPFAM" id="SSF53098">
    <property type="entry name" value="Ribonuclease H-like"/>
    <property type="match status" value="1"/>
</dbReference>
<dbReference type="InParanoid" id="K7LLM3"/>
<dbReference type="OrthoDB" id="1414482at2759"/>
<gene>
    <name evidence="1" type="ORF">GLYMA_10G267500</name>
</gene>
<reference evidence="1" key="3">
    <citation type="submission" date="2018-07" db="EMBL/GenBank/DDBJ databases">
        <title>WGS assembly of Glycine max.</title>
        <authorList>
            <person name="Schmutz J."/>
            <person name="Cannon S."/>
            <person name="Schlueter J."/>
            <person name="Ma J."/>
            <person name="Mitros T."/>
            <person name="Nelson W."/>
            <person name="Hyten D."/>
            <person name="Song Q."/>
            <person name="Thelen J."/>
            <person name="Cheng J."/>
            <person name="Xu D."/>
            <person name="Hellsten U."/>
            <person name="May G."/>
            <person name="Yu Y."/>
            <person name="Sakurai T."/>
            <person name="Umezawa T."/>
            <person name="Bhattacharyya M."/>
            <person name="Sandhu D."/>
            <person name="Valliyodan B."/>
            <person name="Lindquist E."/>
            <person name="Peto M."/>
            <person name="Grant D."/>
            <person name="Shu S."/>
            <person name="Goodstein D."/>
            <person name="Barry K."/>
            <person name="Futrell-Griggs M."/>
            <person name="Abernathy B."/>
            <person name="Du J."/>
            <person name="Tian Z."/>
            <person name="Zhu L."/>
            <person name="Gill N."/>
            <person name="Joshi T."/>
            <person name="Libault M."/>
            <person name="Sethuraman A."/>
            <person name="Zhang X."/>
            <person name="Shinozaki K."/>
            <person name="Nguyen H."/>
            <person name="Wing R."/>
            <person name="Cregan P."/>
            <person name="Specht J."/>
            <person name="Grimwood J."/>
            <person name="Rokhsar D."/>
            <person name="Stacey G."/>
            <person name="Shoemaker R."/>
            <person name="Jackson S."/>
        </authorList>
    </citation>
    <scope>NUCLEOTIDE SEQUENCE</scope>
    <source>
        <tissue evidence="1">Callus</tissue>
    </source>
</reference>
<dbReference type="Gramene" id="KRH35830">
    <property type="protein sequence ID" value="KRH35830"/>
    <property type="gene ID" value="GLYMA_10G267500"/>
</dbReference>
<dbReference type="EMBL" id="CM000843">
    <property type="protein sequence ID" value="KRH35830.1"/>
    <property type="molecule type" value="Genomic_DNA"/>
</dbReference>
<organism evidence="2">
    <name type="scientific">Glycine max</name>
    <name type="common">Soybean</name>
    <name type="synonym">Glycine hispida</name>
    <dbReference type="NCBI Taxonomy" id="3847"/>
    <lineage>
        <taxon>Eukaryota</taxon>
        <taxon>Viridiplantae</taxon>
        <taxon>Streptophyta</taxon>
        <taxon>Embryophyta</taxon>
        <taxon>Tracheophyta</taxon>
        <taxon>Spermatophyta</taxon>
        <taxon>Magnoliopsida</taxon>
        <taxon>eudicotyledons</taxon>
        <taxon>Gunneridae</taxon>
        <taxon>Pentapetalae</taxon>
        <taxon>rosids</taxon>
        <taxon>fabids</taxon>
        <taxon>Fabales</taxon>
        <taxon>Fabaceae</taxon>
        <taxon>Papilionoideae</taxon>
        <taxon>50 kb inversion clade</taxon>
        <taxon>NPAAA clade</taxon>
        <taxon>indigoferoid/millettioid clade</taxon>
        <taxon>Phaseoleae</taxon>
        <taxon>Glycine</taxon>
        <taxon>Glycine subgen. Soja</taxon>
    </lineage>
</organism>
<dbReference type="EnsemblPlants" id="KRH35830">
    <property type="protein sequence ID" value="KRH35830"/>
    <property type="gene ID" value="GLYMA_10G267500"/>
</dbReference>
<dbReference type="PaxDb" id="3847-GLYMA10G41361.1"/>
<accession>K7LLM3</accession>
<evidence type="ECO:0000313" key="1">
    <source>
        <dbReference type="EMBL" id="KRH35830.1"/>
    </source>
</evidence>
<dbReference type="AlphaFoldDB" id="K7LLM3"/>
<keyword evidence="3" id="KW-1185">Reference proteome</keyword>
<protein>
    <submittedName>
        <fullName evidence="1 2">Uncharacterized protein</fullName>
    </submittedName>
</protein>